<dbReference type="GeneID" id="118345286"/>
<evidence type="ECO:0000313" key="1">
    <source>
        <dbReference type="Proteomes" id="UP000235220"/>
    </source>
</evidence>
<evidence type="ECO:0000313" key="2">
    <source>
        <dbReference type="RefSeq" id="XP_035542834.1"/>
    </source>
</evidence>
<accession>A0A6P9E5N6</accession>
<gene>
    <name evidence="2" type="primary">LOC118345286</name>
</gene>
<dbReference type="PANTHER" id="PTHR31286:SF99">
    <property type="entry name" value="DUF4283 DOMAIN-CONTAINING PROTEIN"/>
    <property type="match status" value="1"/>
</dbReference>
<organism evidence="1 2">
    <name type="scientific">Juglans regia</name>
    <name type="common">English walnut</name>
    <dbReference type="NCBI Taxonomy" id="51240"/>
    <lineage>
        <taxon>Eukaryota</taxon>
        <taxon>Viridiplantae</taxon>
        <taxon>Streptophyta</taxon>
        <taxon>Embryophyta</taxon>
        <taxon>Tracheophyta</taxon>
        <taxon>Spermatophyta</taxon>
        <taxon>Magnoliopsida</taxon>
        <taxon>eudicotyledons</taxon>
        <taxon>Gunneridae</taxon>
        <taxon>Pentapetalae</taxon>
        <taxon>rosids</taxon>
        <taxon>fabids</taxon>
        <taxon>Fagales</taxon>
        <taxon>Juglandaceae</taxon>
        <taxon>Juglans</taxon>
    </lineage>
</organism>
<dbReference type="AlphaFoldDB" id="A0A6P9E5N6"/>
<dbReference type="InParanoid" id="A0A6P9E5N6"/>
<sequence>MASEEDCMKALSREVCDIDGIPYHAFHWTPDFKEEEEPSIVPVWIVLPGLPPSFYHESLLKILTAPIGKFIRSDNPMRCATRTDGARICVEMDAAIEPISHFWIGTSGLGSSRKQDIVYETLPAFYSKCKIQGHNVRTCQAGKKRLENKTWVRQQQTVVEEQEPTIEEPKEPAIEEPRVEDQTKLVQEPKDLTLPIVTAEQEAAKYINSEVNLVIRASASALLIEELVVDTEHGEAVNTKSSAEVRQNKVILEIDAVMREAEEAMETLVEEVYISATEVDTEQTEEYQRKDDAFCLEEGSLSDSEPDIHAEVFLQDKEYHSEIEEEAGKRKYRKKNLRKLGIRSSNRVITRATKLSL</sequence>
<protein>
    <submittedName>
        <fullName evidence="2">Uncharacterized protein LOC118345286</fullName>
    </submittedName>
</protein>
<dbReference type="PANTHER" id="PTHR31286">
    <property type="entry name" value="GLYCINE-RICH CELL WALL STRUCTURAL PROTEIN 1.8-LIKE"/>
    <property type="match status" value="1"/>
</dbReference>
<dbReference type="KEGG" id="jre:118345286"/>
<dbReference type="OrthoDB" id="1112114at2759"/>
<dbReference type="RefSeq" id="XP_035542834.1">
    <property type="nucleotide sequence ID" value="XM_035686941.1"/>
</dbReference>
<dbReference type="Proteomes" id="UP000235220">
    <property type="component" value="Unplaced"/>
</dbReference>
<proteinExistence type="predicted"/>
<keyword evidence="1" id="KW-1185">Reference proteome</keyword>
<name>A0A6P9E5N6_JUGRE</name>
<reference evidence="2" key="1">
    <citation type="submission" date="2025-08" db="UniProtKB">
        <authorList>
            <consortium name="RefSeq"/>
        </authorList>
    </citation>
    <scope>IDENTIFICATION</scope>
    <source>
        <tissue evidence="2">Leaves</tissue>
    </source>
</reference>
<dbReference type="InterPro" id="IPR040256">
    <property type="entry name" value="At4g02000-like"/>
</dbReference>